<sequence>MAALRVLLVEDSSLDAELTQARLEALDYPLRVDVVDNERDFRACLAANDYDIILADFMLPQFSGPEALVISRKQAPDVPFVFVSGVLGEEHAVDMLKQGATDYVLKQRLQRLPTVVQRALAQARERHDRIRAERALREYETSFRLLINALRDYAVIGLDVDGRIRSWNSASEHLLGYPAERIMGETIGRLYESSDGEAGVEHSLATAARDGSHVRDLWMKSRSGEAFFASVVTTAIHSESGELIGFSKIIRDMTEARRSADALKAAKDQAEAANAAKDRFLAMLSHELRTPLTPVMAAVTLLERKAALSDELSELVPMIRRNIELEARLIDDLLDLTSIAHGKTDIHVARLDLHDTLGDVLATVRVEVQAKNLQLETRLDARRSQVDGDFARLQQIVSNLLRNAIKFTPPGGCVSLRSYNPDDEHVAIRIEDSGIGISEAAMPRIFTAFEQADTSITRQFGGLGLGLAIAQALARKHGGELLAESHGTGRGSAFTMILPLIGEMRVAEAPSRPVVSDKSAGQRSLHILLVEDNHDTTIAMVTLLELSGHSVSTAGTIGEAQQRISDERFDLLISDLGLPDGDGADVARAFSQHQQAPSIAMTGYGMDEDLRRCREAGFTAHVTKPIGFDQLNELIRSLA</sequence>
<dbReference type="EMBL" id="JAAVXB010000009">
    <property type="protein sequence ID" value="NKF23736.1"/>
    <property type="molecule type" value="Genomic_DNA"/>
</dbReference>
<evidence type="ECO:0000256" key="12">
    <source>
        <dbReference type="PROSITE-ProRule" id="PRU00169"/>
    </source>
</evidence>
<keyword evidence="5 12" id="KW-0597">Phosphoprotein</keyword>
<dbReference type="InterPro" id="IPR001789">
    <property type="entry name" value="Sig_transdc_resp-reg_receiver"/>
</dbReference>
<evidence type="ECO:0000256" key="9">
    <source>
        <dbReference type="ARBA" id="ARBA00022840"/>
    </source>
</evidence>
<dbReference type="PRINTS" id="PR00344">
    <property type="entry name" value="BCTRLSENSOR"/>
</dbReference>
<dbReference type="NCBIfam" id="TIGR00229">
    <property type="entry name" value="sensory_box"/>
    <property type="match status" value="1"/>
</dbReference>
<dbReference type="Pfam" id="PF00072">
    <property type="entry name" value="Response_reg"/>
    <property type="match status" value="2"/>
</dbReference>
<evidence type="ECO:0000256" key="1">
    <source>
        <dbReference type="ARBA" id="ARBA00000085"/>
    </source>
</evidence>
<feature type="domain" description="Histidine kinase" evidence="14">
    <location>
        <begin position="283"/>
        <end position="502"/>
    </location>
</feature>
<keyword evidence="19" id="KW-1185">Reference proteome</keyword>
<dbReference type="InterPro" id="IPR003594">
    <property type="entry name" value="HATPase_dom"/>
</dbReference>
<evidence type="ECO:0000259" key="14">
    <source>
        <dbReference type="PROSITE" id="PS50109"/>
    </source>
</evidence>
<keyword evidence="11" id="KW-0472">Membrane</keyword>
<evidence type="ECO:0000313" key="19">
    <source>
        <dbReference type="Proteomes" id="UP000653472"/>
    </source>
</evidence>
<dbReference type="SMART" id="SM00448">
    <property type="entry name" value="REC"/>
    <property type="match status" value="2"/>
</dbReference>
<dbReference type="PANTHER" id="PTHR43047">
    <property type="entry name" value="TWO-COMPONENT HISTIDINE PROTEIN KINASE"/>
    <property type="match status" value="1"/>
</dbReference>
<evidence type="ECO:0000259" key="15">
    <source>
        <dbReference type="PROSITE" id="PS50110"/>
    </source>
</evidence>
<organism evidence="18 19">
    <name type="scientific">Solimonas marina</name>
    <dbReference type="NCBI Taxonomy" id="2714601"/>
    <lineage>
        <taxon>Bacteria</taxon>
        <taxon>Pseudomonadati</taxon>
        <taxon>Pseudomonadota</taxon>
        <taxon>Gammaproteobacteria</taxon>
        <taxon>Nevskiales</taxon>
        <taxon>Nevskiaceae</taxon>
        <taxon>Solimonas</taxon>
    </lineage>
</organism>
<dbReference type="PROSITE" id="PS50110">
    <property type="entry name" value="RESPONSE_REGULATORY"/>
    <property type="match status" value="2"/>
</dbReference>
<dbReference type="GO" id="GO:0006355">
    <property type="term" value="P:regulation of DNA-templated transcription"/>
    <property type="evidence" value="ECO:0007669"/>
    <property type="project" value="InterPro"/>
</dbReference>
<dbReference type="InterPro" id="IPR000700">
    <property type="entry name" value="PAS-assoc_C"/>
</dbReference>
<feature type="domain" description="PAS" evidence="16">
    <location>
        <begin position="139"/>
        <end position="211"/>
    </location>
</feature>
<evidence type="ECO:0000256" key="5">
    <source>
        <dbReference type="ARBA" id="ARBA00022553"/>
    </source>
</evidence>
<dbReference type="AlphaFoldDB" id="A0A970BAU4"/>
<feature type="domain" description="Response regulatory" evidence="15">
    <location>
        <begin position="526"/>
        <end position="639"/>
    </location>
</feature>
<proteinExistence type="predicted"/>
<protein>
    <recommendedName>
        <fullName evidence="3">histidine kinase</fullName>
        <ecNumber evidence="3">2.7.13.3</ecNumber>
    </recommendedName>
</protein>
<dbReference type="Gene3D" id="3.40.50.2300">
    <property type="match status" value="2"/>
</dbReference>
<feature type="domain" description="PAC" evidence="17">
    <location>
        <begin position="213"/>
        <end position="265"/>
    </location>
</feature>
<dbReference type="CDD" id="cd00156">
    <property type="entry name" value="REC"/>
    <property type="match status" value="1"/>
</dbReference>
<dbReference type="SMART" id="SM00387">
    <property type="entry name" value="HATPase_c"/>
    <property type="match status" value="1"/>
</dbReference>
<dbReference type="PROSITE" id="PS50113">
    <property type="entry name" value="PAC"/>
    <property type="match status" value="1"/>
</dbReference>
<dbReference type="SMART" id="SM00388">
    <property type="entry name" value="HisKA"/>
    <property type="match status" value="1"/>
</dbReference>
<reference evidence="18" key="1">
    <citation type="submission" date="2020-03" db="EMBL/GenBank/DDBJ databases">
        <title>Solimonas marina sp. nov., isolated from deep seawater of the Pacific Ocean.</title>
        <authorList>
            <person name="Liu X."/>
            <person name="Lai Q."/>
            <person name="Sun F."/>
            <person name="Gai Y."/>
            <person name="Li G."/>
            <person name="Shao Z."/>
        </authorList>
    </citation>
    <scope>NUCLEOTIDE SEQUENCE</scope>
    <source>
        <strain evidence="18">C16B3</strain>
    </source>
</reference>
<evidence type="ECO:0000256" key="2">
    <source>
        <dbReference type="ARBA" id="ARBA00004236"/>
    </source>
</evidence>
<dbReference type="InterPro" id="IPR036890">
    <property type="entry name" value="HATPase_C_sf"/>
</dbReference>
<dbReference type="InterPro" id="IPR036097">
    <property type="entry name" value="HisK_dim/P_sf"/>
</dbReference>
<evidence type="ECO:0000313" key="18">
    <source>
        <dbReference type="EMBL" id="NKF23736.1"/>
    </source>
</evidence>
<dbReference type="Gene3D" id="1.10.287.130">
    <property type="match status" value="1"/>
</dbReference>
<evidence type="ECO:0000256" key="7">
    <source>
        <dbReference type="ARBA" id="ARBA00022741"/>
    </source>
</evidence>
<gene>
    <name evidence="18" type="ORF">G7Y82_15565</name>
</gene>
<keyword evidence="9" id="KW-0067">ATP-binding</keyword>
<dbReference type="Gene3D" id="3.30.450.20">
    <property type="entry name" value="PAS domain"/>
    <property type="match status" value="1"/>
</dbReference>
<dbReference type="GO" id="GO:0000155">
    <property type="term" value="F:phosphorelay sensor kinase activity"/>
    <property type="evidence" value="ECO:0007669"/>
    <property type="project" value="InterPro"/>
</dbReference>
<accession>A0A970BAU4</accession>
<comment type="subcellular location">
    <subcellularLocation>
        <location evidence="2">Cell membrane</location>
    </subcellularLocation>
</comment>
<dbReference type="FunFam" id="3.30.565.10:FF:000023">
    <property type="entry name" value="PAS domain-containing sensor histidine kinase"/>
    <property type="match status" value="1"/>
</dbReference>
<dbReference type="SUPFAM" id="SSF55785">
    <property type="entry name" value="PYP-like sensor domain (PAS domain)"/>
    <property type="match status" value="1"/>
</dbReference>
<dbReference type="PROSITE" id="PS50109">
    <property type="entry name" value="HIS_KIN"/>
    <property type="match status" value="1"/>
</dbReference>
<dbReference type="InterPro" id="IPR005467">
    <property type="entry name" value="His_kinase_dom"/>
</dbReference>
<dbReference type="Pfam" id="PF00512">
    <property type="entry name" value="HisKA"/>
    <property type="match status" value="1"/>
</dbReference>
<keyword evidence="6" id="KW-0808">Transferase</keyword>
<dbReference type="Pfam" id="PF00989">
    <property type="entry name" value="PAS"/>
    <property type="match status" value="1"/>
</dbReference>
<dbReference type="SUPFAM" id="SSF55874">
    <property type="entry name" value="ATPase domain of HSP90 chaperone/DNA topoisomerase II/histidine kinase"/>
    <property type="match status" value="1"/>
</dbReference>
<dbReference type="InterPro" id="IPR004358">
    <property type="entry name" value="Sig_transdc_His_kin-like_C"/>
</dbReference>
<evidence type="ECO:0000256" key="8">
    <source>
        <dbReference type="ARBA" id="ARBA00022777"/>
    </source>
</evidence>
<comment type="catalytic activity">
    <reaction evidence="1">
        <text>ATP + protein L-histidine = ADP + protein N-phospho-L-histidine.</text>
        <dbReference type="EC" id="2.7.13.3"/>
    </reaction>
</comment>
<dbReference type="PROSITE" id="PS50112">
    <property type="entry name" value="PAS"/>
    <property type="match status" value="1"/>
</dbReference>
<dbReference type="InterPro" id="IPR000014">
    <property type="entry name" value="PAS"/>
</dbReference>
<dbReference type="InterPro" id="IPR003661">
    <property type="entry name" value="HisK_dim/P_dom"/>
</dbReference>
<evidence type="ECO:0000256" key="10">
    <source>
        <dbReference type="ARBA" id="ARBA00023012"/>
    </source>
</evidence>
<evidence type="ECO:0000259" key="16">
    <source>
        <dbReference type="PROSITE" id="PS50112"/>
    </source>
</evidence>
<dbReference type="InterPro" id="IPR035965">
    <property type="entry name" value="PAS-like_dom_sf"/>
</dbReference>
<dbReference type="SUPFAM" id="SSF52172">
    <property type="entry name" value="CheY-like"/>
    <property type="match status" value="2"/>
</dbReference>
<dbReference type="Proteomes" id="UP000653472">
    <property type="component" value="Unassembled WGS sequence"/>
</dbReference>
<dbReference type="CDD" id="cd16922">
    <property type="entry name" value="HATPase_EvgS-ArcB-TorS-like"/>
    <property type="match status" value="1"/>
</dbReference>
<name>A0A970BAU4_9GAMM</name>
<keyword evidence="10" id="KW-0902">Two-component regulatory system</keyword>
<evidence type="ECO:0000256" key="13">
    <source>
        <dbReference type="SAM" id="Coils"/>
    </source>
</evidence>
<dbReference type="SMART" id="SM00091">
    <property type="entry name" value="PAS"/>
    <property type="match status" value="1"/>
</dbReference>
<feature type="modified residue" description="4-aspartylphosphate" evidence="12">
    <location>
        <position position="575"/>
    </location>
</feature>
<keyword evidence="8" id="KW-0418">Kinase</keyword>
<dbReference type="CDD" id="cd00082">
    <property type="entry name" value="HisKA"/>
    <property type="match status" value="1"/>
</dbReference>
<dbReference type="GO" id="GO:0005524">
    <property type="term" value="F:ATP binding"/>
    <property type="evidence" value="ECO:0007669"/>
    <property type="project" value="UniProtKB-KW"/>
</dbReference>
<keyword evidence="4" id="KW-1003">Cell membrane</keyword>
<feature type="modified residue" description="4-aspartylphosphate" evidence="12">
    <location>
        <position position="56"/>
    </location>
</feature>
<dbReference type="CDD" id="cd00130">
    <property type="entry name" value="PAS"/>
    <property type="match status" value="1"/>
</dbReference>
<evidence type="ECO:0000256" key="4">
    <source>
        <dbReference type="ARBA" id="ARBA00022475"/>
    </source>
</evidence>
<evidence type="ECO:0000256" key="11">
    <source>
        <dbReference type="ARBA" id="ARBA00023136"/>
    </source>
</evidence>
<dbReference type="InterPro" id="IPR013767">
    <property type="entry name" value="PAS_fold"/>
</dbReference>
<evidence type="ECO:0000259" key="17">
    <source>
        <dbReference type="PROSITE" id="PS50113"/>
    </source>
</evidence>
<dbReference type="SUPFAM" id="SSF47384">
    <property type="entry name" value="Homodimeric domain of signal transducing histidine kinase"/>
    <property type="match status" value="1"/>
</dbReference>
<dbReference type="InterPro" id="IPR011006">
    <property type="entry name" value="CheY-like_superfamily"/>
</dbReference>
<keyword evidence="7" id="KW-0547">Nucleotide-binding</keyword>
<dbReference type="GO" id="GO:0005886">
    <property type="term" value="C:plasma membrane"/>
    <property type="evidence" value="ECO:0007669"/>
    <property type="project" value="UniProtKB-SubCell"/>
</dbReference>
<evidence type="ECO:0000256" key="6">
    <source>
        <dbReference type="ARBA" id="ARBA00022679"/>
    </source>
</evidence>
<dbReference type="Gene3D" id="3.30.565.10">
    <property type="entry name" value="Histidine kinase-like ATPase, C-terminal domain"/>
    <property type="match status" value="1"/>
</dbReference>
<feature type="coiled-coil region" evidence="13">
    <location>
        <begin position="253"/>
        <end position="283"/>
    </location>
</feature>
<keyword evidence="13" id="KW-0175">Coiled coil</keyword>
<comment type="caution">
    <text evidence="18">The sequence shown here is derived from an EMBL/GenBank/DDBJ whole genome shotgun (WGS) entry which is preliminary data.</text>
</comment>
<evidence type="ECO:0000256" key="3">
    <source>
        <dbReference type="ARBA" id="ARBA00012438"/>
    </source>
</evidence>
<feature type="domain" description="Response regulatory" evidence="15">
    <location>
        <begin position="5"/>
        <end position="121"/>
    </location>
</feature>
<dbReference type="EC" id="2.7.13.3" evidence="3"/>
<dbReference type="Pfam" id="PF02518">
    <property type="entry name" value="HATPase_c"/>
    <property type="match status" value="1"/>
</dbReference>